<reference evidence="2 3" key="1">
    <citation type="journal article" date="2019" name="Sci. Rep.">
        <title>A high-quality genome of Eragrostis curvula grass provides insights into Poaceae evolution and supports new strategies to enhance forage quality.</title>
        <authorList>
            <person name="Carballo J."/>
            <person name="Santos B.A.C.M."/>
            <person name="Zappacosta D."/>
            <person name="Garbus I."/>
            <person name="Selva J.P."/>
            <person name="Gallo C.A."/>
            <person name="Diaz A."/>
            <person name="Albertini E."/>
            <person name="Caccamo M."/>
            <person name="Echenique V."/>
        </authorList>
    </citation>
    <scope>NUCLEOTIDE SEQUENCE [LARGE SCALE GENOMIC DNA]</scope>
    <source>
        <strain evidence="3">cv. Victoria</strain>
        <tissue evidence="2">Leaf</tissue>
    </source>
</reference>
<name>A0A5J9T241_9POAL</name>
<protein>
    <recommendedName>
        <fullName evidence="1">F-box associated beta-propeller type 3 domain-containing protein</fullName>
    </recommendedName>
</protein>
<dbReference type="EMBL" id="RWGY01000051">
    <property type="protein sequence ID" value="TVU05382.1"/>
    <property type="molecule type" value="Genomic_DNA"/>
</dbReference>
<organism evidence="2 3">
    <name type="scientific">Eragrostis curvula</name>
    <name type="common">weeping love grass</name>
    <dbReference type="NCBI Taxonomy" id="38414"/>
    <lineage>
        <taxon>Eukaryota</taxon>
        <taxon>Viridiplantae</taxon>
        <taxon>Streptophyta</taxon>
        <taxon>Embryophyta</taxon>
        <taxon>Tracheophyta</taxon>
        <taxon>Spermatophyta</taxon>
        <taxon>Magnoliopsida</taxon>
        <taxon>Liliopsida</taxon>
        <taxon>Poales</taxon>
        <taxon>Poaceae</taxon>
        <taxon>PACMAD clade</taxon>
        <taxon>Chloridoideae</taxon>
        <taxon>Eragrostideae</taxon>
        <taxon>Eragrostidinae</taxon>
        <taxon>Eragrostis</taxon>
    </lineage>
</organism>
<dbReference type="OrthoDB" id="604413at2759"/>
<keyword evidence="3" id="KW-1185">Reference proteome</keyword>
<comment type="caution">
    <text evidence="2">The sequence shown here is derived from an EMBL/GenBank/DDBJ whole genome shotgun (WGS) entry which is preliminary data.</text>
</comment>
<dbReference type="Pfam" id="PF08268">
    <property type="entry name" value="FBA_3"/>
    <property type="match status" value="1"/>
</dbReference>
<dbReference type="NCBIfam" id="TIGR01640">
    <property type="entry name" value="F_box_assoc_1"/>
    <property type="match status" value="1"/>
</dbReference>
<sequence length="213" mass="23922">MTERYKVVHLPCYFDKSGGFNVVQVFTLGADASSWRDVPVPAGTSCCLAAGIIGIDGATYWVTNEGSESVVVSFELREERVRFTKALPAHAAETTWHLTEVHGRLGAVSSSAVKRRCRLPEKMDVWVLGDGDNKDRQGWSWRYRVEMSGVEDYNIWIARPHFVHRDYVLLTDRKQVVCRHRMVSAGRSRSSGEVVPVRLSVQTPHVVLATSFT</sequence>
<feature type="non-terminal residue" evidence="2">
    <location>
        <position position="1"/>
    </location>
</feature>
<dbReference type="InterPro" id="IPR017451">
    <property type="entry name" value="F-box-assoc_interact_dom"/>
</dbReference>
<dbReference type="PANTHER" id="PTHR31111:SF133">
    <property type="entry name" value="OS07G0196600 PROTEIN"/>
    <property type="match status" value="1"/>
</dbReference>
<dbReference type="Gramene" id="TVU05382">
    <property type="protein sequence ID" value="TVU05382"/>
    <property type="gene ID" value="EJB05_48541"/>
</dbReference>
<evidence type="ECO:0000259" key="1">
    <source>
        <dbReference type="Pfam" id="PF08268"/>
    </source>
</evidence>
<dbReference type="AlphaFoldDB" id="A0A5J9T241"/>
<gene>
    <name evidence="2" type="ORF">EJB05_48541</name>
</gene>
<dbReference type="InterPro" id="IPR013187">
    <property type="entry name" value="F-box-assoc_dom_typ3"/>
</dbReference>
<proteinExistence type="predicted"/>
<evidence type="ECO:0000313" key="3">
    <source>
        <dbReference type="Proteomes" id="UP000324897"/>
    </source>
</evidence>
<dbReference type="PANTHER" id="PTHR31111">
    <property type="entry name" value="BNAA05G37150D PROTEIN-RELATED"/>
    <property type="match status" value="1"/>
</dbReference>
<feature type="domain" description="F-box associated beta-propeller type 3" evidence="1">
    <location>
        <begin position="3"/>
        <end position="140"/>
    </location>
</feature>
<dbReference type="Proteomes" id="UP000324897">
    <property type="component" value="Unassembled WGS sequence"/>
</dbReference>
<accession>A0A5J9T241</accession>
<evidence type="ECO:0000313" key="2">
    <source>
        <dbReference type="EMBL" id="TVU05382.1"/>
    </source>
</evidence>